<dbReference type="NCBIfam" id="NF003967">
    <property type="entry name" value="PRK05461.1"/>
    <property type="match status" value="1"/>
</dbReference>
<dbReference type="PANTHER" id="PTHR47191:SF2">
    <property type="entry name" value="OS05G0170800 PROTEIN"/>
    <property type="match status" value="1"/>
</dbReference>
<organism evidence="4 5">
    <name type="scientific">Alteromonas salexigens</name>
    <dbReference type="NCBI Taxonomy" id="2982530"/>
    <lineage>
        <taxon>Bacteria</taxon>
        <taxon>Pseudomonadati</taxon>
        <taxon>Pseudomonadota</taxon>
        <taxon>Gammaproteobacteria</taxon>
        <taxon>Alteromonadales</taxon>
        <taxon>Alteromonadaceae</taxon>
        <taxon>Alteromonas/Salinimonas group</taxon>
        <taxon>Alteromonas</taxon>
    </lineage>
</organism>
<dbReference type="SUPFAM" id="SSF110069">
    <property type="entry name" value="ApaG-like"/>
    <property type="match status" value="1"/>
</dbReference>
<dbReference type="InterPro" id="IPR050718">
    <property type="entry name" value="ApaG-like"/>
</dbReference>
<dbReference type="Proteomes" id="UP001209257">
    <property type="component" value="Unassembled WGS sequence"/>
</dbReference>
<sequence>MADDPTIEVQVVTRHLPDHLPPDSVQYAFAYEITIINHSDVPVQLINRYWQITDSDGKTSEVQGSGVVGKQPKIAPGATFSYTSGAILDTPVGNMQGYYEMQGPDGGLFRVPIDVFRLALPNVIN</sequence>
<reference evidence="5" key="1">
    <citation type="submission" date="2023-07" db="EMBL/GenBank/DDBJ databases">
        <title>Study on multiphase classification of strain Alteromonas salexigens isolated from the Yellow Sea.</title>
        <authorList>
            <person name="Sun L."/>
        </authorList>
    </citation>
    <scope>NUCLEOTIDE SEQUENCE [LARGE SCALE GENOMIC DNA]</scope>
    <source>
        <strain evidence="5">ASW11-19</strain>
    </source>
</reference>
<name>A0ABT2VKX9_9ALTE</name>
<dbReference type="InterPro" id="IPR007474">
    <property type="entry name" value="ApaG_domain"/>
</dbReference>
<protein>
    <recommendedName>
        <fullName evidence="1 2">Protein ApaG</fullName>
    </recommendedName>
</protein>
<gene>
    <name evidence="2 4" type="primary">apaG</name>
    <name evidence="4" type="ORF">OCL06_00690</name>
</gene>
<dbReference type="PROSITE" id="PS51087">
    <property type="entry name" value="APAG"/>
    <property type="match status" value="1"/>
</dbReference>
<dbReference type="PANTHER" id="PTHR47191">
    <property type="entry name" value="OS05G0170800 PROTEIN"/>
    <property type="match status" value="1"/>
</dbReference>
<dbReference type="Gene3D" id="2.60.40.1470">
    <property type="entry name" value="ApaG domain"/>
    <property type="match status" value="1"/>
</dbReference>
<dbReference type="HAMAP" id="MF_00791">
    <property type="entry name" value="ApaG"/>
    <property type="match status" value="1"/>
</dbReference>
<evidence type="ECO:0000256" key="2">
    <source>
        <dbReference type="HAMAP-Rule" id="MF_00791"/>
    </source>
</evidence>
<proteinExistence type="inferred from homology"/>
<dbReference type="Pfam" id="PF04379">
    <property type="entry name" value="DUF525"/>
    <property type="match status" value="1"/>
</dbReference>
<evidence type="ECO:0000256" key="1">
    <source>
        <dbReference type="ARBA" id="ARBA00017693"/>
    </source>
</evidence>
<dbReference type="InterPro" id="IPR023065">
    <property type="entry name" value="Uncharacterised_ApaG"/>
</dbReference>
<evidence type="ECO:0000259" key="3">
    <source>
        <dbReference type="PROSITE" id="PS51087"/>
    </source>
</evidence>
<evidence type="ECO:0000313" key="5">
    <source>
        <dbReference type="Proteomes" id="UP001209257"/>
    </source>
</evidence>
<keyword evidence="5" id="KW-1185">Reference proteome</keyword>
<feature type="domain" description="ApaG" evidence="3">
    <location>
        <begin position="1"/>
        <end position="125"/>
    </location>
</feature>
<evidence type="ECO:0000313" key="4">
    <source>
        <dbReference type="EMBL" id="MCU7553108.1"/>
    </source>
</evidence>
<dbReference type="InterPro" id="IPR036767">
    <property type="entry name" value="ApaG_sf"/>
</dbReference>
<accession>A0ABT2VKX9</accession>
<dbReference type="EMBL" id="JAOTJC010000002">
    <property type="protein sequence ID" value="MCU7553108.1"/>
    <property type="molecule type" value="Genomic_DNA"/>
</dbReference>
<comment type="caution">
    <text evidence="4">The sequence shown here is derived from an EMBL/GenBank/DDBJ whole genome shotgun (WGS) entry which is preliminary data.</text>
</comment>
<dbReference type="RefSeq" id="WP_262991795.1">
    <property type="nucleotide sequence ID" value="NZ_JAOTJC010000002.1"/>
</dbReference>